<dbReference type="PANTHER" id="PTHR21503:SF8">
    <property type="entry name" value="F-BOX ASSOCIATED DOMAIN-CONTAINING PROTEIN-RELATED"/>
    <property type="match status" value="1"/>
</dbReference>
<accession>A0A1I7UDT0</accession>
<dbReference type="Proteomes" id="UP000095282">
    <property type="component" value="Unplaced"/>
</dbReference>
<dbReference type="PANTHER" id="PTHR21503">
    <property type="entry name" value="F-BOX-CONTAINING HYPOTHETICAL PROTEIN C.ELEGANS"/>
    <property type="match status" value="1"/>
</dbReference>
<keyword evidence="2" id="KW-1185">Reference proteome</keyword>
<dbReference type="AlphaFoldDB" id="A0A1I7UDT0"/>
<proteinExistence type="predicted"/>
<evidence type="ECO:0000259" key="1">
    <source>
        <dbReference type="Pfam" id="PF07735"/>
    </source>
</evidence>
<evidence type="ECO:0000313" key="2">
    <source>
        <dbReference type="Proteomes" id="UP000095282"/>
    </source>
</evidence>
<name>A0A1I7UDT0_9PELO</name>
<dbReference type="WBParaSite" id="Csp11.Scaffold629.g8312.t1">
    <property type="protein sequence ID" value="Csp11.Scaffold629.g8312.t1"/>
    <property type="gene ID" value="Csp11.Scaffold629.g8312"/>
</dbReference>
<feature type="domain" description="Sdz-33 F-box" evidence="1">
    <location>
        <begin position="208"/>
        <end position="255"/>
    </location>
</feature>
<reference evidence="3" key="1">
    <citation type="submission" date="2016-11" db="UniProtKB">
        <authorList>
            <consortium name="WormBaseParasite"/>
        </authorList>
    </citation>
    <scope>IDENTIFICATION</scope>
</reference>
<organism evidence="2 3">
    <name type="scientific">Caenorhabditis tropicalis</name>
    <dbReference type="NCBI Taxonomy" id="1561998"/>
    <lineage>
        <taxon>Eukaryota</taxon>
        <taxon>Metazoa</taxon>
        <taxon>Ecdysozoa</taxon>
        <taxon>Nematoda</taxon>
        <taxon>Chromadorea</taxon>
        <taxon>Rhabditida</taxon>
        <taxon>Rhabditina</taxon>
        <taxon>Rhabditomorpha</taxon>
        <taxon>Rhabditoidea</taxon>
        <taxon>Rhabditidae</taxon>
        <taxon>Peloderinae</taxon>
        <taxon>Caenorhabditis</taxon>
    </lineage>
</organism>
<sequence length="340" mass="39181">MNIPFFRAPQIVQSIIVNLVEPNELICLTQCSKRTYNLVKTYWKTSEDVGIEVADFENVVKVYFDGEESCRLGLDSNYGRRDLERDYPPKNLFGADFRLSLFMSGEWNLEWNDPTKDGVLTLIDWTTDLFRADVGSLFISKDYFHRLKWVESRQEHINELYLSGGEYSEEEIRCVVLSKADNLLLNSFRPNFTYPGILPNRTSFVSGRGFLFTPNHLMTSDYVNLSVRESTVTNVDLNQFLKHWLAGGCSRLKTLILGINENDLNEITRGIEGIIPNRDPETEVYWTILGRELTFKNRVYLRRSDGVIATCGIINHRYTANEFVLAVWPDAKNNACLIDN</sequence>
<dbReference type="eggNOG" id="ENOG502TJUH">
    <property type="taxonomic scope" value="Eukaryota"/>
</dbReference>
<protein>
    <submittedName>
        <fullName evidence="3">FBA_2 domain-containing protein</fullName>
    </submittedName>
</protein>
<dbReference type="Pfam" id="PF07735">
    <property type="entry name" value="FBA_2"/>
    <property type="match status" value="1"/>
</dbReference>
<evidence type="ECO:0000313" key="3">
    <source>
        <dbReference type="WBParaSite" id="Csp11.Scaffold629.g8312.t1"/>
    </source>
</evidence>
<dbReference type="STRING" id="1561998.A0A1I7UDT0"/>
<dbReference type="InterPro" id="IPR012885">
    <property type="entry name" value="F-box_Sdz-33"/>
</dbReference>